<evidence type="ECO:0000256" key="1">
    <source>
        <dbReference type="ARBA" id="ARBA00001933"/>
    </source>
</evidence>
<dbReference type="InterPro" id="IPR015424">
    <property type="entry name" value="PyrdxlP-dep_Trfase"/>
</dbReference>
<dbReference type="InterPro" id="IPR006311">
    <property type="entry name" value="TAT_signal"/>
</dbReference>
<dbReference type="EMBL" id="FUZZ01000001">
    <property type="protein sequence ID" value="SKC98280.1"/>
    <property type="molecule type" value="Genomic_DNA"/>
</dbReference>
<dbReference type="PANTHER" id="PTHR48097">
    <property type="entry name" value="L-THREONINE ALDOLASE-RELATED"/>
    <property type="match status" value="1"/>
</dbReference>
<protein>
    <submittedName>
        <fullName evidence="6">L-threonine aldolase</fullName>
    </submittedName>
</protein>
<keyword evidence="3" id="KW-0663">Pyridoxal phosphate</keyword>
<dbReference type="PROSITE" id="PS51318">
    <property type="entry name" value="TAT"/>
    <property type="match status" value="1"/>
</dbReference>
<evidence type="ECO:0000256" key="3">
    <source>
        <dbReference type="ARBA" id="ARBA00022898"/>
    </source>
</evidence>
<reference evidence="6 7" key="1">
    <citation type="submission" date="2017-02" db="EMBL/GenBank/DDBJ databases">
        <authorList>
            <person name="Peterson S.W."/>
        </authorList>
    </citation>
    <scope>NUCLEOTIDE SEQUENCE [LARGE SCALE GENOMIC DNA]</scope>
    <source>
        <strain evidence="6 7">DSM 18108</strain>
    </source>
</reference>
<dbReference type="InterPro" id="IPR015422">
    <property type="entry name" value="PyrdxlP-dep_Trfase_small"/>
</dbReference>
<dbReference type="GO" id="GO:0006567">
    <property type="term" value="P:L-threonine catabolic process"/>
    <property type="evidence" value="ECO:0007669"/>
    <property type="project" value="TreeGrafter"/>
</dbReference>
<evidence type="ECO:0000256" key="4">
    <source>
        <dbReference type="SAM" id="SignalP"/>
    </source>
</evidence>
<evidence type="ECO:0000313" key="7">
    <source>
        <dbReference type="Proteomes" id="UP000190166"/>
    </source>
</evidence>
<dbReference type="GO" id="GO:0008732">
    <property type="term" value="F:L-allo-threonine aldolase activity"/>
    <property type="evidence" value="ECO:0007669"/>
    <property type="project" value="TreeGrafter"/>
</dbReference>
<dbReference type="Pfam" id="PF01212">
    <property type="entry name" value="Beta_elim_lyase"/>
    <property type="match status" value="1"/>
</dbReference>
<dbReference type="Proteomes" id="UP000190166">
    <property type="component" value="Unassembled WGS sequence"/>
</dbReference>
<dbReference type="Gene3D" id="3.90.1150.10">
    <property type="entry name" value="Aspartate Aminotransferase, domain 1"/>
    <property type="match status" value="1"/>
</dbReference>
<name>A0A1T5NCL6_9BACT</name>
<dbReference type="RefSeq" id="WP_079468430.1">
    <property type="nucleotide sequence ID" value="NZ_FUZZ01000001.1"/>
</dbReference>
<dbReference type="GO" id="GO:0006545">
    <property type="term" value="P:glycine biosynthetic process"/>
    <property type="evidence" value="ECO:0007669"/>
    <property type="project" value="TreeGrafter"/>
</dbReference>
<keyword evidence="4" id="KW-0732">Signal</keyword>
<evidence type="ECO:0000313" key="6">
    <source>
        <dbReference type="EMBL" id="SKC98280.1"/>
    </source>
</evidence>
<dbReference type="SUPFAM" id="SSF53383">
    <property type="entry name" value="PLP-dependent transferases"/>
    <property type="match status" value="1"/>
</dbReference>
<dbReference type="STRING" id="393003.SAMN05660461_1145"/>
<accession>A0A1T5NCL6</accession>
<gene>
    <name evidence="6" type="ORF">SAMN05660461_1145</name>
</gene>
<feature type="signal peptide" evidence="4">
    <location>
        <begin position="1"/>
        <end position="27"/>
    </location>
</feature>
<keyword evidence="7" id="KW-1185">Reference proteome</keyword>
<dbReference type="Gene3D" id="3.40.640.10">
    <property type="entry name" value="Type I PLP-dependent aspartate aminotransferase-like (Major domain)"/>
    <property type="match status" value="1"/>
</dbReference>
<dbReference type="GO" id="GO:0005829">
    <property type="term" value="C:cytosol"/>
    <property type="evidence" value="ECO:0007669"/>
    <property type="project" value="TreeGrafter"/>
</dbReference>
<feature type="domain" description="Aromatic amino acid beta-eliminating lyase/threonine aldolase" evidence="5">
    <location>
        <begin position="74"/>
        <end position="332"/>
    </location>
</feature>
<dbReference type="AlphaFoldDB" id="A0A1T5NCL6"/>
<dbReference type="PANTHER" id="PTHR48097:SF9">
    <property type="entry name" value="L-THREONINE ALDOLASE"/>
    <property type="match status" value="1"/>
</dbReference>
<comment type="cofactor">
    <cofactor evidence="1">
        <name>pyridoxal 5'-phosphate</name>
        <dbReference type="ChEBI" id="CHEBI:597326"/>
    </cofactor>
</comment>
<organism evidence="6 7">
    <name type="scientific">Chitinophaga ginsengisegetis</name>
    <dbReference type="NCBI Taxonomy" id="393003"/>
    <lineage>
        <taxon>Bacteria</taxon>
        <taxon>Pseudomonadati</taxon>
        <taxon>Bacteroidota</taxon>
        <taxon>Chitinophagia</taxon>
        <taxon>Chitinophagales</taxon>
        <taxon>Chitinophagaceae</taxon>
        <taxon>Chitinophaga</taxon>
    </lineage>
</organism>
<dbReference type="InterPro" id="IPR001597">
    <property type="entry name" value="ArAA_b-elim_lyase/Thr_aldolase"/>
</dbReference>
<proteinExistence type="inferred from homology"/>
<feature type="chain" id="PRO_5012979106" evidence="4">
    <location>
        <begin position="28"/>
        <end position="394"/>
    </location>
</feature>
<evidence type="ECO:0000256" key="2">
    <source>
        <dbReference type="ARBA" id="ARBA00006966"/>
    </source>
</evidence>
<sequence>MAYIQRRNFLKAASLSALAGAFPLVSGATPHHDNMDPDKDSERIYFINDGIFYRPADYIQQLQLIQQQHPITRDFYGTDGTLKELLDKCCEITGKEAAIYMPSGTLANQLALQVLSGDNPKVIVQESSHVYRDEADAAQTVFNKRLIPLGKEQATFTLDELKQAISWHKAEEAFEAPVGALSIETPVRRFTNTFFPLEDITAITAYCREQGIKTHLDGARLHISAAFTGNKVIDYTKNFDTVYLCLYKYLGAQGGAILCGEKKVIDKMPHLLKVHGGGIFTNWGNAAMALHHLQNIDSVLQESIRKAQSLFKELNNISGIKIAARERGTNIFDLHFDKQIDTVKTAKWLRDEKGIIVGQPQPYGASRMMVNATILRRDNAAITSAFSKALRIGS</sequence>
<dbReference type="InterPro" id="IPR015421">
    <property type="entry name" value="PyrdxlP-dep_Trfase_major"/>
</dbReference>
<comment type="similarity">
    <text evidence="2">Belongs to the threonine aldolase family.</text>
</comment>
<evidence type="ECO:0000259" key="5">
    <source>
        <dbReference type="Pfam" id="PF01212"/>
    </source>
</evidence>